<accession>A0ABV6L9Y1</accession>
<dbReference type="EC" id="2.3.1.-" evidence="5"/>
<evidence type="ECO:0000256" key="3">
    <source>
        <dbReference type="ARBA" id="ARBA00022737"/>
    </source>
</evidence>
<name>A0ABV6L9Y1_9SPHI</name>
<evidence type="ECO:0000256" key="2">
    <source>
        <dbReference type="ARBA" id="ARBA00022679"/>
    </source>
</evidence>
<comment type="caution">
    <text evidence="5">The sequence shown here is derived from an EMBL/GenBank/DDBJ whole genome shotgun (WGS) entry which is preliminary data.</text>
</comment>
<comment type="similarity">
    <text evidence="1">Belongs to the transferase hexapeptide repeat family.</text>
</comment>
<dbReference type="PROSITE" id="PS00101">
    <property type="entry name" value="HEXAPEP_TRANSFERASES"/>
    <property type="match status" value="1"/>
</dbReference>
<dbReference type="EMBL" id="JBHLTS010000024">
    <property type="protein sequence ID" value="MFC0516272.1"/>
    <property type="molecule type" value="Genomic_DNA"/>
</dbReference>
<dbReference type="PANTHER" id="PTHR43300">
    <property type="entry name" value="ACETYLTRANSFERASE"/>
    <property type="match status" value="1"/>
</dbReference>
<organism evidence="5 6">
    <name type="scientific">Mucilaginibacter angelicae</name>
    <dbReference type="NCBI Taxonomy" id="869718"/>
    <lineage>
        <taxon>Bacteria</taxon>
        <taxon>Pseudomonadati</taxon>
        <taxon>Bacteroidota</taxon>
        <taxon>Sphingobacteriia</taxon>
        <taxon>Sphingobacteriales</taxon>
        <taxon>Sphingobacteriaceae</taxon>
        <taxon>Mucilaginibacter</taxon>
    </lineage>
</organism>
<evidence type="ECO:0000256" key="1">
    <source>
        <dbReference type="ARBA" id="ARBA00007274"/>
    </source>
</evidence>
<reference evidence="5 6" key="1">
    <citation type="submission" date="2024-09" db="EMBL/GenBank/DDBJ databases">
        <authorList>
            <person name="Sun Q."/>
            <person name="Mori K."/>
        </authorList>
    </citation>
    <scope>NUCLEOTIDE SEQUENCE [LARGE SCALE GENOMIC DNA]</scope>
    <source>
        <strain evidence="5 6">NCAIM B.02415</strain>
    </source>
</reference>
<dbReference type="Gene3D" id="2.160.10.10">
    <property type="entry name" value="Hexapeptide repeat proteins"/>
    <property type="match status" value="1"/>
</dbReference>
<keyword evidence="3" id="KW-0677">Repeat</keyword>
<evidence type="ECO:0000313" key="5">
    <source>
        <dbReference type="EMBL" id="MFC0516272.1"/>
    </source>
</evidence>
<protein>
    <submittedName>
        <fullName evidence="5">CatB-related O-acetyltransferase</fullName>
        <ecNumber evidence="5">2.3.1.-</ecNumber>
    </submittedName>
</protein>
<dbReference type="GO" id="GO:0016746">
    <property type="term" value="F:acyltransferase activity"/>
    <property type="evidence" value="ECO:0007669"/>
    <property type="project" value="UniProtKB-KW"/>
</dbReference>
<keyword evidence="4 5" id="KW-0012">Acyltransferase</keyword>
<proteinExistence type="inferred from homology"/>
<sequence>MGYFNTFKKIIDREVGKQRFKSAWRRKNAHNFTIAINTFPIDDVEVGNYTYGGLNIKTYGGANEILKIGHFVSIGIDSKFILGGNHPADTLSTYPFQQKIFNKETLSYSKGPITIADDVWIGENVIIFSGVSIGQGAIIGTGSVVTKNVEPYSLVAGNPAVVKKHRFSKEIIDELLKIDYSKLSKKVIEENLDLLSHKKIVDLDTVKLFQQKITNG</sequence>
<dbReference type="Proteomes" id="UP001589828">
    <property type="component" value="Unassembled WGS sequence"/>
</dbReference>
<dbReference type="InterPro" id="IPR011004">
    <property type="entry name" value="Trimer_LpxA-like_sf"/>
</dbReference>
<evidence type="ECO:0000313" key="6">
    <source>
        <dbReference type="Proteomes" id="UP001589828"/>
    </source>
</evidence>
<gene>
    <name evidence="5" type="ORF">ACFFGT_18765</name>
</gene>
<dbReference type="SUPFAM" id="SSF51161">
    <property type="entry name" value="Trimeric LpxA-like enzymes"/>
    <property type="match status" value="1"/>
</dbReference>
<dbReference type="Pfam" id="PF14602">
    <property type="entry name" value="Hexapep_2"/>
    <property type="match status" value="1"/>
</dbReference>
<dbReference type="PANTHER" id="PTHR43300:SF11">
    <property type="entry name" value="ACETYLTRANSFERASE RV3034C-RELATED"/>
    <property type="match status" value="1"/>
</dbReference>
<dbReference type="InterPro" id="IPR018357">
    <property type="entry name" value="Hexapep_transf_CS"/>
</dbReference>
<dbReference type="CDD" id="cd03349">
    <property type="entry name" value="LbH_XAT"/>
    <property type="match status" value="1"/>
</dbReference>
<evidence type="ECO:0000256" key="4">
    <source>
        <dbReference type="ARBA" id="ARBA00023315"/>
    </source>
</evidence>
<dbReference type="InterPro" id="IPR050179">
    <property type="entry name" value="Trans_hexapeptide_repeat"/>
</dbReference>
<keyword evidence="6" id="KW-1185">Reference proteome</keyword>
<dbReference type="RefSeq" id="WP_377024068.1">
    <property type="nucleotide sequence ID" value="NZ_JBHLTS010000024.1"/>
</dbReference>
<dbReference type="InterPro" id="IPR001451">
    <property type="entry name" value="Hexapep"/>
</dbReference>
<keyword evidence="2 5" id="KW-0808">Transferase</keyword>